<evidence type="ECO:0000313" key="1">
    <source>
        <dbReference type="EMBL" id="QJA54836.1"/>
    </source>
</evidence>
<reference evidence="1" key="1">
    <citation type="submission" date="2020-03" db="EMBL/GenBank/DDBJ databases">
        <title>The deep terrestrial virosphere.</title>
        <authorList>
            <person name="Holmfeldt K."/>
            <person name="Nilsson E."/>
            <person name="Simone D."/>
            <person name="Lopez-Fernandez M."/>
            <person name="Wu X."/>
            <person name="de Brujin I."/>
            <person name="Lundin D."/>
            <person name="Andersson A."/>
            <person name="Bertilsson S."/>
            <person name="Dopson M."/>
        </authorList>
    </citation>
    <scope>NUCLEOTIDE SEQUENCE</scope>
    <source>
        <strain evidence="2">MM415A01767</strain>
        <strain evidence="1">TM448A05972</strain>
    </source>
</reference>
<protein>
    <submittedName>
        <fullName evidence="1">Uncharacterized protein</fullName>
    </submittedName>
</protein>
<dbReference type="EMBL" id="MT144542">
    <property type="protein sequence ID" value="QJA54836.1"/>
    <property type="molecule type" value="Genomic_DNA"/>
</dbReference>
<sequence>MTMNTQRVSWLVGAMIMAIDKKEMDNYRNGEGERCTAFPILPIGAREFLEDAAKILPDICTRCDRKDAKCNGMTPTDIIQKFFDILILAGLATLIDDGEKEDPLFGESCLAMFQVIDIKRKEMRREEE</sequence>
<dbReference type="EMBL" id="MT142167">
    <property type="protein sequence ID" value="QJA75488.1"/>
    <property type="molecule type" value="Genomic_DNA"/>
</dbReference>
<accession>A0A6H2A3R2</accession>
<name>A0A6H2A3R2_9ZZZZ</name>
<proteinExistence type="predicted"/>
<gene>
    <name evidence="2" type="ORF">MM415A01767_0009</name>
    <name evidence="1" type="ORF">TM448A05972_0007</name>
</gene>
<evidence type="ECO:0000313" key="2">
    <source>
        <dbReference type="EMBL" id="QJA75488.1"/>
    </source>
</evidence>
<organism evidence="1">
    <name type="scientific">viral metagenome</name>
    <dbReference type="NCBI Taxonomy" id="1070528"/>
    <lineage>
        <taxon>unclassified sequences</taxon>
        <taxon>metagenomes</taxon>
        <taxon>organismal metagenomes</taxon>
    </lineage>
</organism>
<dbReference type="AlphaFoldDB" id="A0A6H2A3R2"/>